<dbReference type="GO" id="GO:0061685">
    <property type="term" value="F:diphthine methylesterase activity"/>
    <property type="evidence" value="ECO:0000318"/>
    <property type="project" value="GO_Central"/>
</dbReference>
<dbReference type="STRING" id="3760.A0A251P9R5"/>
<gene>
    <name evidence="9" type="ORF">PRUPE_5G171000</name>
</gene>
<evidence type="ECO:0000256" key="7">
    <source>
        <dbReference type="ARBA" id="ARBA00047551"/>
    </source>
</evidence>
<dbReference type="Gene3D" id="2.130.10.10">
    <property type="entry name" value="YVTN repeat-like/Quinoprotein amine dehydrogenase"/>
    <property type="match status" value="1"/>
</dbReference>
<dbReference type="PANTHER" id="PTHR46042:SF1">
    <property type="entry name" value="DIPHTHINE METHYLTRANSFERASE"/>
    <property type="match status" value="1"/>
</dbReference>
<evidence type="ECO:0000256" key="5">
    <source>
        <dbReference type="ARBA" id="ARBA00038092"/>
    </source>
</evidence>
<reference evidence="9 10" key="1">
    <citation type="journal article" date="2013" name="Nat. Genet.">
        <title>The high-quality draft genome of peach (Prunus persica) identifies unique patterns of genetic diversity, domestication and genome evolution.</title>
        <authorList>
            <consortium name="International Peach Genome Initiative"/>
            <person name="Verde I."/>
            <person name="Abbott A.G."/>
            <person name="Scalabrin S."/>
            <person name="Jung S."/>
            <person name="Shu S."/>
            <person name="Marroni F."/>
            <person name="Zhebentyayeva T."/>
            <person name="Dettori M.T."/>
            <person name="Grimwood J."/>
            <person name="Cattonaro F."/>
            <person name="Zuccolo A."/>
            <person name="Rossini L."/>
            <person name="Jenkins J."/>
            <person name="Vendramin E."/>
            <person name="Meisel L.A."/>
            <person name="Decroocq V."/>
            <person name="Sosinski B."/>
            <person name="Prochnik S."/>
            <person name="Mitros T."/>
            <person name="Policriti A."/>
            <person name="Cipriani G."/>
            <person name="Dondini L."/>
            <person name="Ficklin S."/>
            <person name="Goodstein D.M."/>
            <person name="Xuan P."/>
            <person name="Del Fabbro C."/>
            <person name="Aramini V."/>
            <person name="Copetti D."/>
            <person name="Gonzalez S."/>
            <person name="Horner D.S."/>
            <person name="Falchi R."/>
            <person name="Lucas S."/>
            <person name="Mica E."/>
            <person name="Maldonado J."/>
            <person name="Lazzari B."/>
            <person name="Bielenberg D."/>
            <person name="Pirona R."/>
            <person name="Miculan M."/>
            <person name="Barakat A."/>
            <person name="Testolin R."/>
            <person name="Stella A."/>
            <person name="Tartarini S."/>
            <person name="Tonutti P."/>
            <person name="Arus P."/>
            <person name="Orellana A."/>
            <person name="Wells C."/>
            <person name="Main D."/>
            <person name="Vizzotto G."/>
            <person name="Silva H."/>
            <person name="Salamini F."/>
            <person name="Schmutz J."/>
            <person name="Morgante M."/>
            <person name="Rokhsar D.S."/>
        </authorList>
    </citation>
    <scope>NUCLEOTIDE SEQUENCE [LARGE SCALE GENOMIC DNA]</scope>
    <source>
        <strain evidence="10">cv. Nemared</strain>
    </source>
</reference>
<dbReference type="PROSITE" id="PS50082">
    <property type="entry name" value="WD_REPEATS_2"/>
    <property type="match status" value="1"/>
</dbReference>
<evidence type="ECO:0000256" key="6">
    <source>
        <dbReference type="ARBA" id="ARBA00039131"/>
    </source>
</evidence>
<protein>
    <recommendedName>
        <fullName evidence="6">methylated diphthine methylhydrolase</fullName>
        <ecNumber evidence="6">3.1.1.97</ecNumber>
    </recommendedName>
</protein>
<dbReference type="EC" id="3.1.1.97" evidence="6"/>
<dbReference type="InterPro" id="IPR001680">
    <property type="entry name" value="WD40_rpt"/>
</dbReference>
<dbReference type="SUPFAM" id="SSF50978">
    <property type="entry name" value="WD40 repeat-like"/>
    <property type="match status" value="1"/>
</dbReference>
<proteinExistence type="inferred from homology"/>
<feature type="repeat" description="WD" evidence="8">
    <location>
        <begin position="208"/>
        <end position="244"/>
    </location>
</feature>
<comment type="pathway">
    <text evidence="1">Protein modification; peptidyl-diphthamide biosynthesis.</text>
</comment>
<dbReference type="PROSITE" id="PS00678">
    <property type="entry name" value="WD_REPEATS_1"/>
    <property type="match status" value="1"/>
</dbReference>
<keyword evidence="2 8" id="KW-0853">WD repeat</keyword>
<organism evidence="9 10">
    <name type="scientific">Prunus persica</name>
    <name type="common">Peach</name>
    <name type="synonym">Amygdalus persica</name>
    <dbReference type="NCBI Taxonomy" id="3760"/>
    <lineage>
        <taxon>Eukaryota</taxon>
        <taxon>Viridiplantae</taxon>
        <taxon>Streptophyta</taxon>
        <taxon>Embryophyta</taxon>
        <taxon>Tracheophyta</taxon>
        <taxon>Spermatophyta</taxon>
        <taxon>Magnoliopsida</taxon>
        <taxon>eudicotyledons</taxon>
        <taxon>Gunneridae</taxon>
        <taxon>Pentapetalae</taxon>
        <taxon>rosids</taxon>
        <taxon>fabids</taxon>
        <taxon>Rosales</taxon>
        <taxon>Rosaceae</taxon>
        <taxon>Amygdaloideae</taxon>
        <taxon>Amygdaleae</taxon>
        <taxon>Prunus</taxon>
    </lineage>
</organism>
<dbReference type="EMBL" id="CM007655">
    <property type="protein sequence ID" value="ONI08313.1"/>
    <property type="molecule type" value="Genomic_DNA"/>
</dbReference>
<keyword evidence="3" id="KW-0677">Repeat</keyword>
<dbReference type="SMART" id="SM00320">
    <property type="entry name" value="WD40"/>
    <property type="match status" value="5"/>
</dbReference>
<dbReference type="InterPro" id="IPR052415">
    <property type="entry name" value="Diphthine_MTase"/>
</dbReference>
<dbReference type="InterPro" id="IPR015943">
    <property type="entry name" value="WD40/YVTN_repeat-like_dom_sf"/>
</dbReference>
<comment type="catalytic activity">
    <reaction evidence="7">
        <text>diphthine methyl ester-[translation elongation factor 2] + H2O = diphthine-[translation elongation factor 2] + methanol + H(+)</text>
        <dbReference type="Rhea" id="RHEA:42656"/>
        <dbReference type="Rhea" id="RHEA-COMP:10172"/>
        <dbReference type="Rhea" id="RHEA-COMP:10173"/>
        <dbReference type="ChEBI" id="CHEBI:15377"/>
        <dbReference type="ChEBI" id="CHEBI:15378"/>
        <dbReference type="ChEBI" id="CHEBI:17790"/>
        <dbReference type="ChEBI" id="CHEBI:79005"/>
        <dbReference type="ChEBI" id="CHEBI:82696"/>
        <dbReference type="EC" id="3.1.1.97"/>
    </reaction>
</comment>
<evidence type="ECO:0000256" key="1">
    <source>
        <dbReference type="ARBA" id="ARBA00005156"/>
    </source>
</evidence>
<evidence type="ECO:0000256" key="3">
    <source>
        <dbReference type="ARBA" id="ARBA00022737"/>
    </source>
</evidence>
<dbReference type="PROSITE" id="PS50294">
    <property type="entry name" value="WD_REPEATS_REGION"/>
    <property type="match status" value="1"/>
</dbReference>
<evidence type="ECO:0000313" key="10">
    <source>
        <dbReference type="Proteomes" id="UP000006882"/>
    </source>
</evidence>
<dbReference type="InterPro" id="IPR036322">
    <property type="entry name" value="WD40_repeat_dom_sf"/>
</dbReference>
<dbReference type="Proteomes" id="UP000006882">
    <property type="component" value="Chromosome G5"/>
</dbReference>
<evidence type="ECO:0000256" key="4">
    <source>
        <dbReference type="ARBA" id="ARBA00022801"/>
    </source>
</evidence>
<dbReference type="Gramene" id="ONI08313">
    <property type="protein sequence ID" value="ONI08313"/>
    <property type="gene ID" value="PRUPE_5G171000"/>
</dbReference>
<evidence type="ECO:0000256" key="2">
    <source>
        <dbReference type="ARBA" id="ARBA00022574"/>
    </source>
</evidence>
<evidence type="ECO:0000256" key="8">
    <source>
        <dbReference type="PROSITE-ProRule" id="PRU00221"/>
    </source>
</evidence>
<evidence type="ECO:0000313" key="9">
    <source>
        <dbReference type="EMBL" id="ONI08313.1"/>
    </source>
</evidence>
<sequence>MDVAHCNLDGNADAVEFCPHDSYHHVLAASTYTLQEGDRPSRAGSISLFNVDADLGRLDLFHRIETAGIFDIKWNPVGGSVSPLLAQADADGYLRIHGLECCSDEARAGFSLREITDEKISSAMCLCLDWNPSATSITVGLSDGSVSIASIVESQLETQELWKAHDFEVWAASFDTHQPQLVYSGSDDCKFSCWDLRDCPSKLAFQNTKVHTMGVCCIVKNPNDPNTVLTGSYDEYLRVWDVRSISRPVNETSICLGGGVWRIKYHPFVSGLVLTACMHNGFSVVKINGDKAEVIETYSKHESLAYGADWHREKSFREGKRNSTLVATCSFYDRLLRLWMPESVLQDSVL</sequence>
<accession>A0A251P9R5</accession>
<dbReference type="GO" id="GO:0017183">
    <property type="term" value="P:protein histidyl modification to diphthamide"/>
    <property type="evidence" value="ECO:0000318"/>
    <property type="project" value="GO_Central"/>
</dbReference>
<dbReference type="GO" id="GO:0005737">
    <property type="term" value="C:cytoplasm"/>
    <property type="evidence" value="ECO:0000318"/>
    <property type="project" value="GO_Central"/>
</dbReference>
<dbReference type="PANTHER" id="PTHR46042">
    <property type="entry name" value="DIPHTHINE METHYLTRANSFERASE"/>
    <property type="match status" value="1"/>
</dbReference>
<keyword evidence="4" id="KW-0378">Hydrolase</keyword>
<name>A0A251P9R5_PRUPE</name>
<comment type="similarity">
    <text evidence="5">Belongs to the DPH7 family.</text>
</comment>
<dbReference type="InterPro" id="IPR019775">
    <property type="entry name" value="WD40_repeat_CS"/>
</dbReference>
<dbReference type="Pfam" id="PF00400">
    <property type="entry name" value="WD40"/>
    <property type="match status" value="2"/>
</dbReference>
<keyword evidence="10" id="KW-1185">Reference proteome</keyword>
<dbReference type="OrthoDB" id="1930760at2759"/>
<dbReference type="AlphaFoldDB" id="A0A251P9R5"/>